<dbReference type="PATRIC" id="fig|908627.4.peg.3469"/>
<proteinExistence type="inferred from homology"/>
<evidence type="ECO:0000256" key="3">
    <source>
        <dbReference type="ARBA" id="ARBA00022475"/>
    </source>
</evidence>
<feature type="transmembrane region" description="Helical" evidence="7">
    <location>
        <begin position="251"/>
        <end position="277"/>
    </location>
</feature>
<dbReference type="CDD" id="cd06261">
    <property type="entry name" value="TM_PBP2"/>
    <property type="match status" value="1"/>
</dbReference>
<dbReference type="InterPro" id="IPR035906">
    <property type="entry name" value="MetI-like_sf"/>
</dbReference>
<keyword evidence="6 7" id="KW-0472">Membrane</keyword>
<evidence type="ECO:0000259" key="8">
    <source>
        <dbReference type="PROSITE" id="PS50928"/>
    </source>
</evidence>
<accession>A0A0J1CXM4</accession>
<dbReference type="OrthoDB" id="9803623at2"/>
<evidence type="ECO:0000256" key="2">
    <source>
        <dbReference type="ARBA" id="ARBA00022448"/>
    </source>
</evidence>
<dbReference type="EMBL" id="AEJF01000094">
    <property type="protein sequence ID" value="KLU25302.1"/>
    <property type="molecule type" value="Genomic_DNA"/>
</dbReference>
<comment type="subcellular location">
    <subcellularLocation>
        <location evidence="1 7">Cell membrane</location>
        <topology evidence="1 7">Multi-pass membrane protein</topology>
    </subcellularLocation>
</comment>
<evidence type="ECO:0000313" key="10">
    <source>
        <dbReference type="Proteomes" id="UP000035963"/>
    </source>
</evidence>
<keyword evidence="2 7" id="KW-0813">Transport</keyword>
<dbReference type="PANTHER" id="PTHR43163:SF9">
    <property type="entry name" value="ABC TRANSPORTER PERMEASE PROTEIN"/>
    <property type="match status" value="1"/>
</dbReference>
<dbReference type="GO" id="GO:0055085">
    <property type="term" value="P:transmembrane transport"/>
    <property type="evidence" value="ECO:0007669"/>
    <property type="project" value="InterPro"/>
</dbReference>
<name>A0A0J1CXM4_9BURK</name>
<dbReference type="Pfam" id="PF19300">
    <property type="entry name" value="BPD_transp_1_N"/>
    <property type="match status" value="1"/>
</dbReference>
<keyword evidence="4 7" id="KW-0812">Transmembrane</keyword>
<evidence type="ECO:0000256" key="7">
    <source>
        <dbReference type="RuleBase" id="RU363032"/>
    </source>
</evidence>
<protein>
    <submittedName>
        <fullName evidence="9">ABC transporter permease</fullName>
    </submittedName>
</protein>
<feature type="transmembrane region" description="Helical" evidence="7">
    <location>
        <begin position="197"/>
        <end position="215"/>
    </location>
</feature>
<dbReference type="SUPFAM" id="SSF161098">
    <property type="entry name" value="MetI-like"/>
    <property type="match status" value="1"/>
</dbReference>
<keyword evidence="10" id="KW-1185">Reference proteome</keyword>
<sequence>MNSSILKRVALRLRRTGAQAIPTVIAVVVLNFALLQLVPGDAADVLAGESGSATAETMAMMRHHFGLDLTLWQQLLAYLKHLSHFSLGFSPRFNTPVMTLIMARLPNTLILMVSALVFAIVAGIIIGVAMATWAGKWPDRVLSFLALVLYSMPGFWLALMAIVLFSVKLGWLPSGGDMTLGVNLTGWDWFVDRVSHAVLPALALASFFVAIYARLTRVAMLEVQRQDYVRTAQAKGLHPLFVTARHVLRNALLPITTVAGMHLGNLLGGAAVIETVFSWPGLGRLALEAVQGRDYNVLLGVLLLSSMLVIVANVLVDLLHAWLDPRIALR</sequence>
<dbReference type="GO" id="GO:0005886">
    <property type="term" value="C:plasma membrane"/>
    <property type="evidence" value="ECO:0007669"/>
    <property type="project" value="UniProtKB-SubCell"/>
</dbReference>
<dbReference type="Proteomes" id="UP000035963">
    <property type="component" value="Unassembled WGS sequence"/>
</dbReference>
<dbReference type="InterPro" id="IPR045621">
    <property type="entry name" value="BPD_transp_1_N"/>
</dbReference>
<comment type="caution">
    <text evidence="9">The sequence shown here is derived from an EMBL/GenBank/DDBJ whole genome shotgun (WGS) entry which is preliminary data.</text>
</comment>
<evidence type="ECO:0000256" key="5">
    <source>
        <dbReference type="ARBA" id="ARBA00022989"/>
    </source>
</evidence>
<evidence type="ECO:0000313" key="9">
    <source>
        <dbReference type="EMBL" id="KLU25302.1"/>
    </source>
</evidence>
<feature type="transmembrane region" description="Helical" evidence="7">
    <location>
        <begin position="297"/>
        <end position="323"/>
    </location>
</feature>
<evidence type="ECO:0000256" key="1">
    <source>
        <dbReference type="ARBA" id="ARBA00004651"/>
    </source>
</evidence>
<dbReference type="PANTHER" id="PTHR43163">
    <property type="entry name" value="DIPEPTIDE TRANSPORT SYSTEM PERMEASE PROTEIN DPPB-RELATED"/>
    <property type="match status" value="1"/>
</dbReference>
<dbReference type="Pfam" id="PF00528">
    <property type="entry name" value="BPD_transp_1"/>
    <property type="match status" value="1"/>
</dbReference>
<evidence type="ECO:0000256" key="6">
    <source>
        <dbReference type="ARBA" id="ARBA00023136"/>
    </source>
</evidence>
<comment type="similarity">
    <text evidence="7">Belongs to the binding-protein-dependent transport system permease family.</text>
</comment>
<organism evidence="9 10">
    <name type="scientific">Caballeronia mineralivorans PML1(12)</name>
    <dbReference type="NCBI Taxonomy" id="908627"/>
    <lineage>
        <taxon>Bacteria</taxon>
        <taxon>Pseudomonadati</taxon>
        <taxon>Pseudomonadota</taxon>
        <taxon>Betaproteobacteria</taxon>
        <taxon>Burkholderiales</taxon>
        <taxon>Burkholderiaceae</taxon>
        <taxon>Caballeronia</taxon>
    </lineage>
</organism>
<gene>
    <name evidence="9" type="ORF">EOS_15545</name>
</gene>
<reference evidence="9 10" key="1">
    <citation type="journal article" date="2015" name="Genome Announc.">
        <title>Draft Genome Sequence of Burkholderia sp. Strain PML1(12), an Ectomycorrhizosphere-Inhabiting Bacterium with Effective Mineral-Weathering Ability.</title>
        <authorList>
            <person name="Uroz S."/>
            <person name="Oger P."/>
        </authorList>
    </citation>
    <scope>NUCLEOTIDE SEQUENCE [LARGE SCALE GENOMIC DNA]</scope>
    <source>
        <strain evidence="10">PML1(12)</strain>
    </source>
</reference>
<evidence type="ECO:0000256" key="4">
    <source>
        <dbReference type="ARBA" id="ARBA00022692"/>
    </source>
</evidence>
<feature type="transmembrane region" description="Helical" evidence="7">
    <location>
        <begin position="109"/>
        <end position="134"/>
    </location>
</feature>
<dbReference type="Gene3D" id="1.10.3720.10">
    <property type="entry name" value="MetI-like"/>
    <property type="match status" value="1"/>
</dbReference>
<dbReference type="InterPro" id="IPR000515">
    <property type="entry name" value="MetI-like"/>
</dbReference>
<feature type="transmembrane region" description="Helical" evidence="7">
    <location>
        <begin position="141"/>
        <end position="165"/>
    </location>
</feature>
<keyword evidence="3" id="KW-1003">Cell membrane</keyword>
<dbReference type="AlphaFoldDB" id="A0A0J1CXM4"/>
<feature type="domain" description="ABC transmembrane type-1" evidence="8">
    <location>
        <begin position="105"/>
        <end position="320"/>
    </location>
</feature>
<dbReference type="PROSITE" id="PS50928">
    <property type="entry name" value="ABC_TM1"/>
    <property type="match status" value="1"/>
</dbReference>
<dbReference type="RefSeq" id="WP_047847561.1">
    <property type="nucleotide sequence ID" value="NZ_AEJF01000094.1"/>
</dbReference>
<keyword evidence="5 7" id="KW-1133">Transmembrane helix</keyword>
<feature type="transmembrane region" description="Helical" evidence="7">
    <location>
        <begin position="20"/>
        <end position="38"/>
    </location>
</feature>